<organism evidence="13 14">
    <name type="scientific">Steroidobacter gossypii</name>
    <dbReference type="NCBI Taxonomy" id="2805490"/>
    <lineage>
        <taxon>Bacteria</taxon>
        <taxon>Pseudomonadati</taxon>
        <taxon>Pseudomonadota</taxon>
        <taxon>Gammaproteobacteria</taxon>
        <taxon>Steroidobacterales</taxon>
        <taxon>Steroidobacteraceae</taxon>
        <taxon>Steroidobacter</taxon>
    </lineage>
</organism>
<feature type="transmembrane region" description="Helical" evidence="11">
    <location>
        <begin position="128"/>
        <end position="153"/>
    </location>
</feature>
<feature type="transmembrane region" description="Helical" evidence="11">
    <location>
        <begin position="88"/>
        <end position="108"/>
    </location>
</feature>
<feature type="transmembrane region" description="Helical" evidence="11">
    <location>
        <begin position="186"/>
        <end position="204"/>
    </location>
</feature>
<evidence type="ECO:0000256" key="9">
    <source>
        <dbReference type="ARBA" id="ARBA00022989"/>
    </source>
</evidence>
<dbReference type="Pfam" id="PF01040">
    <property type="entry name" value="UbiA"/>
    <property type="match status" value="1"/>
</dbReference>
<comment type="pathway">
    <text evidence="11">Cofactor biosynthesis; ubiquinone biosynthesis.</text>
</comment>
<keyword evidence="7 11" id="KW-0831">Ubiquinone biosynthesis</keyword>
<dbReference type="PANTHER" id="PTHR11048:SF28">
    <property type="entry name" value="4-HYDROXYBENZOATE POLYPRENYLTRANSFERASE, MITOCHONDRIAL"/>
    <property type="match status" value="1"/>
</dbReference>
<evidence type="ECO:0000256" key="10">
    <source>
        <dbReference type="ARBA" id="ARBA00023136"/>
    </source>
</evidence>
<evidence type="ECO:0000256" key="8">
    <source>
        <dbReference type="ARBA" id="ARBA00022692"/>
    </source>
</evidence>
<reference evidence="13 14" key="1">
    <citation type="journal article" date="2021" name="Int. J. Syst. Evol. Microbiol.">
        <title>Steroidobacter gossypii sp. nov., isolated from soil of cotton cropping field.</title>
        <authorList>
            <person name="Huang R."/>
            <person name="Yang S."/>
            <person name="Zhen C."/>
            <person name="Liu W."/>
        </authorList>
    </citation>
    <scope>NUCLEOTIDE SEQUENCE [LARGE SCALE GENOMIC DNA]</scope>
    <source>
        <strain evidence="13 14">S1-65</strain>
    </source>
</reference>
<dbReference type="InterPro" id="IPR006370">
    <property type="entry name" value="HB_polyprenyltransferase-like"/>
</dbReference>
<dbReference type="PROSITE" id="PS00943">
    <property type="entry name" value="UBIA"/>
    <property type="match status" value="1"/>
</dbReference>
<dbReference type="EMBL" id="JAEVLS010000001">
    <property type="protein sequence ID" value="MBM0104170.1"/>
    <property type="molecule type" value="Genomic_DNA"/>
</dbReference>
<dbReference type="EC" id="2.5.1.39" evidence="11 12"/>
<name>A0ABS1WT63_9GAMM</name>
<accession>A0ABS1WT63</accession>
<evidence type="ECO:0000256" key="12">
    <source>
        <dbReference type="NCBIfam" id="TIGR01474"/>
    </source>
</evidence>
<comment type="cofactor">
    <cofactor evidence="1 11">
        <name>Mg(2+)</name>
        <dbReference type="ChEBI" id="CHEBI:18420"/>
    </cofactor>
</comment>
<gene>
    <name evidence="11 13" type="primary">ubiA</name>
    <name evidence="13" type="ORF">JM946_05410</name>
</gene>
<keyword evidence="4 11" id="KW-1003">Cell membrane</keyword>
<keyword evidence="5 11" id="KW-0997">Cell inner membrane</keyword>
<evidence type="ECO:0000313" key="14">
    <source>
        <dbReference type="Proteomes" id="UP000661077"/>
    </source>
</evidence>
<comment type="similarity">
    <text evidence="3 11">Belongs to the UbiA prenyltransferase family.</text>
</comment>
<dbReference type="InterPro" id="IPR039653">
    <property type="entry name" value="Prenyltransferase"/>
</dbReference>
<evidence type="ECO:0000256" key="3">
    <source>
        <dbReference type="ARBA" id="ARBA00005985"/>
    </source>
</evidence>
<evidence type="ECO:0000256" key="5">
    <source>
        <dbReference type="ARBA" id="ARBA00022519"/>
    </source>
</evidence>
<feature type="transmembrane region" description="Helical" evidence="11">
    <location>
        <begin position="252"/>
        <end position="272"/>
    </location>
</feature>
<evidence type="ECO:0000256" key="4">
    <source>
        <dbReference type="ARBA" id="ARBA00022475"/>
    </source>
</evidence>
<dbReference type="CDD" id="cd13959">
    <property type="entry name" value="PT_UbiA_COQ2"/>
    <property type="match status" value="1"/>
</dbReference>
<feature type="transmembrane region" description="Helical" evidence="11">
    <location>
        <begin position="311"/>
        <end position="331"/>
    </location>
</feature>
<keyword evidence="9 11" id="KW-1133">Transmembrane helix</keyword>
<comment type="function">
    <text evidence="11">Catalyzes the prenylation of para-hydroxybenzoate (PHB) with an all-trans polyprenyl group. Mediates the second step in the final reaction sequence of ubiquinone-8 (UQ-8) biosynthesis, which is the condensation of the polyisoprenoid side chain with PHB, generating the first membrane-bound Q intermediate 3-octaprenyl-4-hydroxybenzoate.</text>
</comment>
<keyword evidence="6 11" id="KW-0808">Transferase</keyword>
<keyword evidence="10 11" id="KW-0472">Membrane</keyword>
<dbReference type="Proteomes" id="UP000661077">
    <property type="component" value="Unassembled WGS sequence"/>
</dbReference>
<feature type="transmembrane region" description="Helical" evidence="11">
    <location>
        <begin position="278"/>
        <end position="299"/>
    </location>
</feature>
<keyword evidence="8 11" id="KW-0812">Transmembrane</keyword>
<comment type="catalytic activity">
    <reaction evidence="11">
        <text>all-trans-octaprenyl diphosphate + 4-hydroxybenzoate = 4-hydroxy-3-(all-trans-octaprenyl)benzoate + diphosphate</text>
        <dbReference type="Rhea" id="RHEA:27782"/>
        <dbReference type="ChEBI" id="CHEBI:1617"/>
        <dbReference type="ChEBI" id="CHEBI:17879"/>
        <dbReference type="ChEBI" id="CHEBI:33019"/>
        <dbReference type="ChEBI" id="CHEBI:57711"/>
        <dbReference type="EC" id="2.5.1.39"/>
    </reaction>
</comment>
<evidence type="ECO:0000313" key="13">
    <source>
        <dbReference type="EMBL" id="MBM0104170.1"/>
    </source>
</evidence>
<feature type="transmembrane region" description="Helical" evidence="11">
    <location>
        <begin position="159"/>
        <end position="177"/>
    </location>
</feature>
<evidence type="ECO:0000256" key="6">
    <source>
        <dbReference type="ARBA" id="ARBA00022679"/>
    </source>
</evidence>
<dbReference type="GO" id="GO:0008412">
    <property type="term" value="F:4-hydroxybenzoate polyprenyltransferase activity"/>
    <property type="evidence" value="ECO:0007669"/>
    <property type="project" value="UniProtKB-EC"/>
</dbReference>
<evidence type="ECO:0000256" key="11">
    <source>
        <dbReference type="HAMAP-Rule" id="MF_01635"/>
    </source>
</evidence>
<dbReference type="Gene3D" id="1.10.357.140">
    <property type="entry name" value="UbiA prenyltransferase"/>
    <property type="match status" value="1"/>
</dbReference>
<feature type="transmembrane region" description="Helical" evidence="11">
    <location>
        <begin position="65"/>
        <end position="82"/>
    </location>
</feature>
<comment type="subcellular location">
    <subcellularLocation>
        <location evidence="11">Cell inner membrane</location>
        <topology evidence="11">Multi-pass membrane protein</topology>
    </subcellularLocation>
    <subcellularLocation>
        <location evidence="2">Membrane</location>
        <topology evidence="2">Multi-pass membrane protein</topology>
    </subcellularLocation>
</comment>
<evidence type="ECO:0000256" key="2">
    <source>
        <dbReference type="ARBA" id="ARBA00004141"/>
    </source>
</evidence>
<dbReference type="HAMAP" id="MF_01635">
    <property type="entry name" value="UbiA"/>
    <property type="match status" value="1"/>
</dbReference>
<keyword evidence="14" id="KW-1185">Reference proteome</keyword>
<dbReference type="Gene3D" id="1.20.120.1780">
    <property type="entry name" value="UbiA prenyltransferase"/>
    <property type="match status" value="1"/>
</dbReference>
<comment type="caution">
    <text evidence="13">The sequence shown here is derived from an EMBL/GenBank/DDBJ whole genome shotgun (WGS) entry which is preliminary data.</text>
</comment>
<proteinExistence type="inferred from homology"/>
<evidence type="ECO:0000256" key="1">
    <source>
        <dbReference type="ARBA" id="ARBA00001946"/>
    </source>
</evidence>
<dbReference type="InterPro" id="IPR044878">
    <property type="entry name" value="UbiA_sf"/>
</dbReference>
<protein>
    <recommendedName>
        <fullName evidence="11 12">4-hydroxybenzoate octaprenyltransferase</fullName>
        <ecNumber evidence="11 12">2.5.1.39</ecNumber>
    </recommendedName>
    <alternativeName>
        <fullName evidence="11">4-HB polyprenyltransferase</fullName>
    </alternativeName>
</protein>
<keyword evidence="11" id="KW-0460">Magnesium</keyword>
<feature type="transmembrane region" description="Helical" evidence="11">
    <location>
        <begin position="210"/>
        <end position="232"/>
    </location>
</feature>
<dbReference type="PANTHER" id="PTHR11048">
    <property type="entry name" value="PRENYLTRANSFERASES"/>
    <property type="match status" value="1"/>
</dbReference>
<evidence type="ECO:0000256" key="7">
    <source>
        <dbReference type="ARBA" id="ARBA00022688"/>
    </source>
</evidence>
<dbReference type="NCBIfam" id="TIGR01474">
    <property type="entry name" value="ubiA_proteo"/>
    <property type="match status" value="1"/>
</dbReference>
<dbReference type="InterPro" id="IPR000537">
    <property type="entry name" value="UbiA_prenyltransferase"/>
</dbReference>
<dbReference type="InterPro" id="IPR030470">
    <property type="entry name" value="UbiA_prenylTrfase_CS"/>
</dbReference>
<sequence>MAAAKPTLAPDIEIRQPSQPLAPVKERLRWLGHKIAATAFVTEILPGAGAKLSAYGALTRLNKPIGIWLLMWPVLWALWISSSGRPDPHVFIVFVLGTVLTRSAGCAINDFADRNFDGHVQRTKDRPLVTGAVDPMEAIAICAALGLIALGLALTLNELAQWLTLAGGILVVTYPFFKRFFPMPQAYLGIAFTWSVPMAFAAQTNQVSRIAIVMFLAGVAWTVAYDTMYAMVDREDDKKLGIRSSAILFGDADRFIIGIMQLMTLLGLWLIGHEMELGLWYGLGLAFAAMFALYQQLLIRDRKPDKCFRAFLNNNYFGMSVFIGILLEYTFR</sequence>